<gene>
    <name evidence="3" type="ORF">PVBG_04661</name>
</gene>
<protein>
    <submittedName>
        <fullName evidence="3">Uncharacterized protein</fullName>
    </submittedName>
</protein>
<reference evidence="3 4" key="1">
    <citation type="submission" date="2011-08" db="EMBL/GenBank/DDBJ databases">
        <title>The Genome Sequence of Plasmodium vivax Brazil I.</title>
        <authorList>
            <consortium name="The Broad Institute Genome Sequencing Platform"/>
            <consortium name="The Broad Institute Genome Sequencing Center for Infectious Disease"/>
            <person name="Neafsey D."/>
            <person name="Carlton J."/>
            <person name="Barnwell J."/>
            <person name="Collins W."/>
            <person name="Escalante A."/>
            <person name="Mullikin J."/>
            <person name="Saul A."/>
            <person name="Guigo R."/>
            <person name="Camara F."/>
            <person name="Young S.K."/>
            <person name="Zeng Q."/>
            <person name="Gargeya S."/>
            <person name="Fitzgerald M."/>
            <person name="Haas B."/>
            <person name="Abouelleil A."/>
            <person name="Alvarado L."/>
            <person name="Arachchi H.M."/>
            <person name="Berlin A."/>
            <person name="Brown A."/>
            <person name="Chapman S.B."/>
            <person name="Chen Z."/>
            <person name="Dunbar C."/>
            <person name="Freedman E."/>
            <person name="Gearin G."/>
            <person name="Gellesch M."/>
            <person name="Goldberg J."/>
            <person name="Griggs A."/>
            <person name="Gujja S."/>
            <person name="Heiman D."/>
            <person name="Howarth C."/>
            <person name="Larson L."/>
            <person name="Lui A."/>
            <person name="MacDonald P.J.P."/>
            <person name="Montmayeur A."/>
            <person name="Murphy C."/>
            <person name="Neiman D."/>
            <person name="Pearson M."/>
            <person name="Priest M."/>
            <person name="Roberts A."/>
            <person name="Saif S."/>
            <person name="Shea T."/>
            <person name="Shenoy N."/>
            <person name="Sisk P."/>
            <person name="Stolte C."/>
            <person name="Sykes S."/>
            <person name="Wortman J."/>
            <person name="Nusbaum C."/>
            <person name="Birren B."/>
        </authorList>
    </citation>
    <scope>NUCLEOTIDE SEQUENCE [LARGE SCALE GENOMIC DNA]</scope>
    <source>
        <strain evidence="3 4">Brazil I</strain>
    </source>
</reference>
<sequence>MDAEKTVTQEKVQRRCCSLVRCSSAGGRPFGGLPNMKRKKVLSFSVGFFLLCCTLIGLGISLADSSGEAPSQESFLSTCMHVIDAITFYEDELQNYKYDDECAAYRHIGNTVLEKHNLSNYNCYAKMQKALCKLSYARVETPEGETAEEHADGKGERELREGATEENGTYVEHQREDFPTEGGADTCTRTKDLFISLLRKCTERGYGDTTAHCASLDIEKNVISDGELFCESSFERKKSVQENGGNKSVYVNGYKKGITETLHFEEHQMDDCIGMVNLFNNCSTVRRSVFAGLPLTHCAEQSEKYLCSRRLHKMEDKNYIYTCSDVVVPYLLGASNRGKTYSQMCHDVNGYANLLKNEKNEFLKKKKKIQENVKHIKLTQKLYKITEHIFQALQEEVEKCNPDLLHLFNLLKNVKIVLPKKYMLKLNEITDGMTHLEDAVRKMGYPSLDGDNVEENVLLVNEAKAAIEGFLSLQRGIVLAARQVNEYIRRETTTRGVTTSANGVTARATDSPLGDRASLLSLDELEKLQKMHKRINERVEDYADRRSHSVFQYQNSMMKDFHNDIGKLNGLIEIYTSQISLLIGKGLVA</sequence>
<evidence type="ECO:0000256" key="2">
    <source>
        <dbReference type="SAM" id="Phobius"/>
    </source>
</evidence>
<keyword evidence="2" id="KW-1133">Transmembrane helix</keyword>
<dbReference type="OrthoDB" id="371050at2759"/>
<keyword evidence="2" id="KW-0472">Membrane</keyword>
<feature type="region of interest" description="Disordered" evidence="1">
    <location>
        <begin position="143"/>
        <end position="167"/>
    </location>
</feature>
<accession>A0A0J9SWC8</accession>
<evidence type="ECO:0000313" key="4">
    <source>
        <dbReference type="Proteomes" id="UP000053327"/>
    </source>
</evidence>
<evidence type="ECO:0000256" key="1">
    <source>
        <dbReference type="SAM" id="MobiDB-lite"/>
    </source>
</evidence>
<feature type="transmembrane region" description="Helical" evidence="2">
    <location>
        <begin position="41"/>
        <end position="63"/>
    </location>
</feature>
<dbReference type="EMBL" id="KQ234820">
    <property type="protein sequence ID" value="KMZ86502.1"/>
    <property type="molecule type" value="Genomic_DNA"/>
</dbReference>
<feature type="compositionally biased region" description="Basic and acidic residues" evidence="1">
    <location>
        <begin position="147"/>
        <end position="163"/>
    </location>
</feature>
<evidence type="ECO:0000313" key="3">
    <source>
        <dbReference type="EMBL" id="KMZ86502.1"/>
    </source>
</evidence>
<organism evidence="3 4">
    <name type="scientific">Plasmodium vivax (strain Brazil I)</name>
    <dbReference type="NCBI Taxonomy" id="1033975"/>
    <lineage>
        <taxon>Eukaryota</taxon>
        <taxon>Sar</taxon>
        <taxon>Alveolata</taxon>
        <taxon>Apicomplexa</taxon>
        <taxon>Aconoidasida</taxon>
        <taxon>Haemosporida</taxon>
        <taxon>Plasmodiidae</taxon>
        <taxon>Plasmodium</taxon>
        <taxon>Plasmodium (Plasmodium)</taxon>
    </lineage>
</organism>
<name>A0A0J9SWC8_PLAV1</name>
<dbReference type="AlphaFoldDB" id="A0A0J9SWC8"/>
<keyword evidence="2" id="KW-0812">Transmembrane</keyword>
<proteinExistence type="predicted"/>
<dbReference type="Proteomes" id="UP000053327">
    <property type="component" value="Unassembled WGS sequence"/>
</dbReference>